<evidence type="ECO:0000256" key="2">
    <source>
        <dbReference type="ARBA" id="ARBA00023186"/>
    </source>
</evidence>
<name>A0ABD3S8L4_9LAMI</name>
<dbReference type="PANTHER" id="PTHR33791">
    <property type="entry name" value="CHAPERONIN-LIKE RBCX PROTEIN 1, CHLOROPLASTIC"/>
    <property type="match status" value="1"/>
</dbReference>
<reference evidence="5 6" key="1">
    <citation type="submission" date="2024-12" db="EMBL/GenBank/DDBJ databases">
        <title>The unique morphological basis and parallel evolutionary history of personate flowers in Penstemon.</title>
        <authorList>
            <person name="Depatie T.H."/>
            <person name="Wessinger C.A."/>
        </authorList>
    </citation>
    <scope>NUCLEOTIDE SEQUENCE [LARGE SCALE GENOMIC DNA]</scope>
    <source>
        <strain evidence="5">WTNN_2</strain>
        <tissue evidence="5">Leaf</tissue>
    </source>
</reference>
<dbReference type="Gene3D" id="1.10.1200.210">
    <property type="entry name" value="Chaperonin-like RbcX"/>
    <property type="match status" value="1"/>
</dbReference>
<accession>A0ABD3S8L4</accession>
<keyword evidence="1" id="KW-0602">Photosynthesis</keyword>
<dbReference type="Pfam" id="PF02341">
    <property type="entry name" value="RbcX"/>
    <property type="match status" value="1"/>
</dbReference>
<dbReference type="InterPro" id="IPR038052">
    <property type="entry name" value="Chaperonin_RbcX_sf"/>
</dbReference>
<dbReference type="InterPro" id="IPR003435">
    <property type="entry name" value="Chaperonin_RcbX"/>
</dbReference>
<dbReference type="EMBL" id="JBJXBP010000007">
    <property type="protein sequence ID" value="KAL3820750.1"/>
    <property type="molecule type" value="Genomic_DNA"/>
</dbReference>
<proteinExistence type="predicted"/>
<organism evidence="5 6">
    <name type="scientific">Penstemon smallii</name>
    <dbReference type="NCBI Taxonomy" id="265156"/>
    <lineage>
        <taxon>Eukaryota</taxon>
        <taxon>Viridiplantae</taxon>
        <taxon>Streptophyta</taxon>
        <taxon>Embryophyta</taxon>
        <taxon>Tracheophyta</taxon>
        <taxon>Spermatophyta</taxon>
        <taxon>Magnoliopsida</taxon>
        <taxon>eudicotyledons</taxon>
        <taxon>Gunneridae</taxon>
        <taxon>Pentapetalae</taxon>
        <taxon>asterids</taxon>
        <taxon>lamiids</taxon>
        <taxon>Lamiales</taxon>
        <taxon>Plantaginaceae</taxon>
        <taxon>Cheloneae</taxon>
        <taxon>Penstemon</taxon>
    </lineage>
</organism>
<feature type="compositionally biased region" description="Pro residues" evidence="4">
    <location>
        <begin position="10"/>
        <end position="19"/>
    </location>
</feature>
<dbReference type="GO" id="GO:0015977">
    <property type="term" value="P:carbon fixation"/>
    <property type="evidence" value="ECO:0007669"/>
    <property type="project" value="UniProtKB-KW"/>
</dbReference>
<keyword evidence="3" id="KW-0120">Carbon dioxide fixation</keyword>
<keyword evidence="2" id="KW-0143">Chaperone</keyword>
<dbReference type="Proteomes" id="UP001634393">
    <property type="component" value="Unassembled WGS sequence"/>
</dbReference>
<protein>
    <submittedName>
        <fullName evidence="5">Uncharacterized protein</fullName>
    </submittedName>
</protein>
<evidence type="ECO:0000313" key="5">
    <source>
        <dbReference type="EMBL" id="KAL3820750.1"/>
    </source>
</evidence>
<evidence type="ECO:0000256" key="4">
    <source>
        <dbReference type="SAM" id="MobiDB-lite"/>
    </source>
</evidence>
<evidence type="ECO:0000256" key="3">
    <source>
        <dbReference type="ARBA" id="ARBA00023300"/>
    </source>
</evidence>
<comment type="caution">
    <text evidence="5">The sequence shown here is derived from an EMBL/GenBank/DDBJ whole genome shotgun (WGS) entry which is preliminary data.</text>
</comment>
<dbReference type="PANTHER" id="PTHR33791:SF12">
    <property type="entry name" value="CHAPERONIN-LIKE RBCX PROTEIN 1, CHLOROPLASTIC"/>
    <property type="match status" value="1"/>
</dbReference>
<keyword evidence="6" id="KW-1185">Reference proteome</keyword>
<dbReference type="GO" id="GO:0015979">
    <property type="term" value="P:photosynthesis"/>
    <property type="evidence" value="ECO:0007669"/>
    <property type="project" value="UniProtKB-KW"/>
</dbReference>
<evidence type="ECO:0000313" key="6">
    <source>
        <dbReference type="Proteomes" id="UP001634393"/>
    </source>
</evidence>
<gene>
    <name evidence="5" type="ORF">ACJIZ3_006655</name>
</gene>
<sequence>MESSASLPFPQFPIFPPKPNTSTRSSFPFRPCRKQRIISHPTILQCQKMYVPGFGEASPEAKAAKHLHDFFTYIAVKIVHSQLEVPLKQSYNEEAYWDLKQFLENHSLDDGDKFVADLMRESSRHKGLGTFTIHLILYNLSIYEVNDEHVKVRSAYCKNDFEWDNLKRVALKMVDERNTRLMRDYVSETSSKD</sequence>
<dbReference type="AlphaFoldDB" id="A0ABD3S8L4"/>
<feature type="region of interest" description="Disordered" evidence="4">
    <location>
        <begin position="1"/>
        <end position="27"/>
    </location>
</feature>
<dbReference type="SUPFAM" id="SSF158615">
    <property type="entry name" value="RbcX-like"/>
    <property type="match status" value="1"/>
</dbReference>
<evidence type="ECO:0000256" key="1">
    <source>
        <dbReference type="ARBA" id="ARBA00022531"/>
    </source>
</evidence>